<evidence type="ECO:0000313" key="3">
    <source>
        <dbReference type="Proteomes" id="UP000784294"/>
    </source>
</evidence>
<proteinExistence type="predicted"/>
<feature type="compositionally biased region" description="Basic and acidic residues" evidence="1">
    <location>
        <begin position="207"/>
        <end position="218"/>
    </location>
</feature>
<gene>
    <name evidence="2" type="ORF">PXEA_LOCUS11728</name>
</gene>
<accession>A0A3S5BTY5</accession>
<feature type="region of interest" description="Disordered" evidence="1">
    <location>
        <begin position="93"/>
        <end position="123"/>
    </location>
</feature>
<protein>
    <submittedName>
        <fullName evidence="2">Uncharacterized protein</fullName>
    </submittedName>
</protein>
<feature type="region of interest" description="Disordered" evidence="1">
    <location>
        <begin position="205"/>
        <end position="230"/>
    </location>
</feature>
<dbReference type="Proteomes" id="UP000784294">
    <property type="component" value="Unassembled WGS sequence"/>
</dbReference>
<dbReference type="AlphaFoldDB" id="A0A3S5BTY5"/>
<dbReference type="EMBL" id="CAAALY010036358">
    <property type="protein sequence ID" value="VEL18288.1"/>
    <property type="molecule type" value="Genomic_DNA"/>
</dbReference>
<reference evidence="2" key="1">
    <citation type="submission" date="2018-11" db="EMBL/GenBank/DDBJ databases">
        <authorList>
            <consortium name="Pathogen Informatics"/>
        </authorList>
    </citation>
    <scope>NUCLEOTIDE SEQUENCE</scope>
</reference>
<keyword evidence="3" id="KW-1185">Reference proteome</keyword>
<comment type="caution">
    <text evidence="2">The sequence shown here is derived from an EMBL/GenBank/DDBJ whole genome shotgun (WGS) entry which is preliminary data.</text>
</comment>
<evidence type="ECO:0000256" key="1">
    <source>
        <dbReference type="SAM" id="MobiDB-lite"/>
    </source>
</evidence>
<feature type="compositionally biased region" description="Low complexity" evidence="1">
    <location>
        <begin position="102"/>
        <end position="120"/>
    </location>
</feature>
<name>A0A3S5BTY5_9PLAT</name>
<evidence type="ECO:0000313" key="2">
    <source>
        <dbReference type="EMBL" id="VEL18288.1"/>
    </source>
</evidence>
<sequence>MQFFLFFPLSFQVPFNLLHSIIKRFQSPARASGSRARSFDSNPPLGSTSTSAFLTSTTSANTATITSSSFSSSSSNSHRMRFFPDLSISPSPASAPSPFSPSSPISCSSSSSSTSLSTAPGLGESEVTDLSLGDMDQMWYTPGIGYLIESGVLQGPYRVCTLPEVWRLHLTGVPNLSVPDVTVSSLRRSSETDATTSQALSAIIHHSSQDRSQSRVETHPSPGAPGCGCIMQPVLQPSPHLSSQQRHQISSVSTANAAPVAIPFSSGNLASASTSLTVSRWASVAESDSAHFPAFSHRDQRLSPETLFRAGPLSEVPAPLFSTVPGALGLRLTRLPVPRGRLRSSSRIPIRCLAAYCLAPIFHELTPPD</sequence>
<organism evidence="2 3">
    <name type="scientific">Protopolystoma xenopodis</name>
    <dbReference type="NCBI Taxonomy" id="117903"/>
    <lineage>
        <taxon>Eukaryota</taxon>
        <taxon>Metazoa</taxon>
        <taxon>Spiralia</taxon>
        <taxon>Lophotrochozoa</taxon>
        <taxon>Platyhelminthes</taxon>
        <taxon>Monogenea</taxon>
        <taxon>Polyopisthocotylea</taxon>
        <taxon>Polystomatidea</taxon>
        <taxon>Polystomatidae</taxon>
        <taxon>Protopolystoma</taxon>
    </lineage>
</organism>